<evidence type="ECO:0000256" key="2">
    <source>
        <dbReference type="ARBA" id="ARBA00022801"/>
    </source>
</evidence>
<dbReference type="InterPro" id="IPR029058">
    <property type="entry name" value="AB_hydrolase_fold"/>
</dbReference>
<evidence type="ECO:0000313" key="5">
    <source>
        <dbReference type="Proteomes" id="UP000530514"/>
    </source>
</evidence>
<keyword evidence="5" id="KW-1185">Reference proteome</keyword>
<dbReference type="PANTHER" id="PTHR48081:SF8">
    <property type="entry name" value="ALPHA_BETA HYDROLASE FOLD-3 DOMAIN-CONTAINING PROTEIN-RELATED"/>
    <property type="match status" value="1"/>
</dbReference>
<evidence type="ECO:0000256" key="1">
    <source>
        <dbReference type="ARBA" id="ARBA00010515"/>
    </source>
</evidence>
<name>A0A7W1X7C9_9BACL</name>
<comment type="similarity">
    <text evidence="1">Belongs to the 'GDXG' lipolytic enzyme family.</text>
</comment>
<dbReference type="Gene3D" id="3.40.50.1820">
    <property type="entry name" value="alpha/beta hydrolase"/>
    <property type="match status" value="1"/>
</dbReference>
<dbReference type="AlphaFoldDB" id="A0A7W1X7C9"/>
<gene>
    <name evidence="4" type="ORF">H1164_00780</name>
</gene>
<accession>A0A7W1X7C9</accession>
<proteinExistence type="inferred from homology"/>
<comment type="caution">
    <text evidence="4">The sequence shown here is derived from an EMBL/GenBank/DDBJ whole genome shotgun (WGS) entry which is preliminary data.</text>
</comment>
<keyword evidence="2 4" id="KW-0378">Hydrolase</keyword>
<dbReference type="InterPro" id="IPR050300">
    <property type="entry name" value="GDXG_lipolytic_enzyme"/>
</dbReference>
<sequence length="309" mass="34324">MALDPQVKQLLEQLGKMEGPAIHELAPEESRNLFRNSVKHFAAPPEAVAKVEDRRIPVKDGEIDIRIYTPSGEGPFPVFVYFHGGGWVLGDLDTLDSPLRTITNRVNCVVVSVDYRLAPEHKFPTAVEDGYLATKWVAENAASFSGDPRRIAVGGDSAGGNIAAVVALMAREKKEPALCFQVLIYPVTDVSKNYPSYYEFGKGLFLTEEDMLYFGRQYLRTEADRFDIHVSPMLAEDLSGLPPALVVTAEYDPLRDEGEAYASRLEEAGVPVELCRYEGMIHGFFNMTKVLDQANHLVQKVADVLKRAF</sequence>
<dbReference type="FunFam" id="3.40.50.1820:FF:000089">
    <property type="entry name" value="Alpha/beta hydrolase"/>
    <property type="match status" value="1"/>
</dbReference>
<dbReference type="Pfam" id="PF07859">
    <property type="entry name" value="Abhydrolase_3"/>
    <property type="match status" value="1"/>
</dbReference>
<dbReference type="PANTHER" id="PTHR48081">
    <property type="entry name" value="AB HYDROLASE SUPERFAMILY PROTEIN C4A8.06C"/>
    <property type="match status" value="1"/>
</dbReference>
<dbReference type="InterPro" id="IPR013094">
    <property type="entry name" value="AB_hydrolase_3"/>
</dbReference>
<dbReference type="SUPFAM" id="SSF53474">
    <property type="entry name" value="alpha/beta-Hydrolases"/>
    <property type="match status" value="1"/>
</dbReference>
<reference evidence="4 5" key="1">
    <citation type="submission" date="2020-07" db="EMBL/GenBank/DDBJ databases">
        <authorList>
            <person name="Feng H."/>
        </authorList>
    </citation>
    <scope>NUCLEOTIDE SEQUENCE [LARGE SCALE GENOMIC DNA]</scope>
    <source>
        <strain evidence="5">s-11</strain>
    </source>
</reference>
<protein>
    <submittedName>
        <fullName evidence="4">Alpha/beta hydrolase</fullName>
    </submittedName>
</protein>
<evidence type="ECO:0000259" key="3">
    <source>
        <dbReference type="Pfam" id="PF07859"/>
    </source>
</evidence>
<dbReference type="RefSeq" id="WP_033099264.1">
    <property type="nucleotide sequence ID" value="NZ_JACEIP010000001.1"/>
</dbReference>
<organism evidence="4 5">
    <name type="scientific">Thermoactinomyces daqus</name>
    <dbReference type="NCBI Taxonomy" id="1329516"/>
    <lineage>
        <taxon>Bacteria</taxon>
        <taxon>Bacillati</taxon>
        <taxon>Bacillota</taxon>
        <taxon>Bacilli</taxon>
        <taxon>Bacillales</taxon>
        <taxon>Thermoactinomycetaceae</taxon>
        <taxon>Thermoactinomyces</taxon>
    </lineage>
</organism>
<dbReference type="GO" id="GO:0016787">
    <property type="term" value="F:hydrolase activity"/>
    <property type="evidence" value="ECO:0007669"/>
    <property type="project" value="UniProtKB-KW"/>
</dbReference>
<evidence type="ECO:0000313" key="4">
    <source>
        <dbReference type="EMBL" id="MBA4541446.1"/>
    </source>
</evidence>
<feature type="domain" description="Alpha/beta hydrolase fold-3" evidence="3">
    <location>
        <begin position="79"/>
        <end position="285"/>
    </location>
</feature>
<dbReference type="OrthoDB" id="9815425at2"/>
<dbReference type="Proteomes" id="UP000530514">
    <property type="component" value="Unassembled WGS sequence"/>
</dbReference>
<dbReference type="EMBL" id="JACEIP010000001">
    <property type="protein sequence ID" value="MBA4541446.1"/>
    <property type="molecule type" value="Genomic_DNA"/>
</dbReference>